<dbReference type="CDD" id="cd00531">
    <property type="entry name" value="NTF2_like"/>
    <property type="match status" value="1"/>
</dbReference>
<evidence type="ECO:0000313" key="3">
    <source>
        <dbReference type="Proteomes" id="UP001183420"/>
    </source>
</evidence>
<dbReference type="InterPro" id="IPR037401">
    <property type="entry name" value="SnoaL-like"/>
</dbReference>
<feature type="domain" description="SnoaL-like" evidence="1">
    <location>
        <begin position="4"/>
        <end position="122"/>
    </location>
</feature>
<evidence type="ECO:0000313" key="2">
    <source>
        <dbReference type="EMBL" id="MDT0322981.1"/>
    </source>
</evidence>
<dbReference type="EMBL" id="JAVREM010000081">
    <property type="protein sequence ID" value="MDT0322981.1"/>
    <property type="molecule type" value="Genomic_DNA"/>
</dbReference>
<evidence type="ECO:0000259" key="1">
    <source>
        <dbReference type="Pfam" id="PF13577"/>
    </source>
</evidence>
<proteinExistence type="predicted"/>
<accession>A0ABU2LZI2</accession>
<keyword evidence="3" id="KW-1185">Reference proteome</keyword>
<dbReference type="RefSeq" id="WP_311603928.1">
    <property type="nucleotide sequence ID" value="NZ_JAVREM010000081.1"/>
</dbReference>
<reference evidence="3" key="1">
    <citation type="submission" date="2023-07" db="EMBL/GenBank/DDBJ databases">
        <title>30 novel species of actinomycetes from the DSMZ collection.</title>
        <authorList>
            <person name="Nouioui I."/>
        </authorList>
    </citation>
    <scope>NUCLEOTIDE SEQUENCE [LARGE SCALE GENOMIC DNA]</scope>
    <source>
        <strain evidence="3">DSM 44918</strain>
    </source>
</reference>
<comment type="caution">
    <text evidence="2">The sequence shown here is derived from an EMBL/GenBank/DDBJ whole genome shotgun (WGS) entry which is preliminary data.</text>
</comment>
<dbReference type="InterPro" id="IPR032710">
    <property type="entry name" value="NTF2-like_dom_sf"/>
</dbReference>
<protein>
    <submittedName>
        <fullName evidence="2">Nuclear transport factor 2 family protein</fullName>
    </submittedName>
</protein>
<dbReference type="SUPFAM" id="SSF54427">
    <property type="entry name" value="NTF2-like"/>
    <property type="match status" value="1"/>
</dbReference>
<dbReference type="Gene3D" id="3.10.450.50">
    <property type="match status" value="1"/>
</dbReference>
<dbReference type="Pfam" id="PF13577">
    <property type="entry name" value="SnoaL_4"/>
    <property type="match status" value="1"/>
</dbReference>
<sequence>MALTAEDRVAVTDLVSLHGHLVDAGELDRLDELFTDDVTYDVTDLGGGPLRGLAAIREAALSMGELNPVAHHVTNIVLTELSADRVLARSKGLGVRSDGTVGSVTYEDTVTRTAAGWRITHRVVRARRTPLSAG</sequence>
<name>A0ABU2LZI2_9ACTN</name>
<organism evidence="2 3">
    <name type="scientific">Streptomyces millisiae</name>
    <dbReference type="NCBI Taxonomy" id="3075542"/>
    <lineage>
        <taxon>Bacteria</taxon>
        <taxon>Bacillati</taxon>
        <taxon>Actinomycetota</taxon>
        <taxon>Actinomycetes</taxon>
        <taxon>Kitasatosporales</taxon>
        <taxon>Streptomycetaceae</taxon>
        <taxon>Streptomyces</taxon>
    </lineage>
</organism>
<gene>
    <name evidence="2" type="ORF">RNC47_32180</name>
</gene>
<dbReference type="Proteomes" id="UP001183420">
    <property type="component" value="Unassembled WGS sequence"/>
</dbReference>